<comment type="subunit">
    <text evidence="2 10">Heterotrimer of A, B and C subunits.</text>
</comment>
<evidence type="ECO:0000256" key="1">
    <source>
        <dbReference type="ARBA" id="ARBA00005306"/>
    </source>
</evidence>
<dbReference type="InterPro" id="IPR006075">
    <property type="entry name" value="Asn/Gln-tRNA_Trfase_suB/E_cat"/>
</dbReference>
<dbReference type="PANTHER" id="PTHR11659">
    <property type="entry name" value="GLUTAMYL-TRNA GLN AMIDOTRANSFERASE SUBUNIT B MITOCHONDRIAL AND PROKARYOTIC PET112-RELATED"/>
    <property type="match status" value="1"/>
</dbReference>
<dbReference type="GO" id="GO:0016740">
    <property type="term" value="F:transferase activity"/>
    <property type="evidence" value="ECO:0007669"/>
    <property type="project" value="UniProtKB-KW"/>
</dbReference>
<dbReference type="InterPro" id="IPR017958">
    <property type="entry name" value="Gln-tRNA_amidoTrfase_suB_CS"/>
</dbReference>
<dbReference type="FunFam" id="1.10.10.410:FF:000001">
    <property type="entry name" value="Aspartyl/glutamyl-tRNA(Asn/Gln) amidotransferase subunit B"/>
    <property type="match status" value="1"/>
</dbReference>
<evidence type="ECO:0000259" key="11">
    <source>
        <dbReference type="SMART" id="SM00845"/>
    </source>
</evidence>
<dbReference type="EMBL" id="FUYN01000002">
    <property type="protein sequence ID" value="SKB34272.1"/>
    <property type="molecule type" value="Genomic_DNA"/>
</dbReference>
<sequence>MAKKQYEMVIGLEVHVELDTNTKIFCGCSTKFGASPNTQTCPVCMGLPGSLPVLNKKVVDYAVKAGIATNCSITPRGKQDRKNYFYPDLAKAYQVSQYDLPLCHDGYIEIEEENENYKIGITRIHIEEDAGKLIHTDGGSLIDYNRAGVPLIEIVSEPDIRSAAQAKAYLQKLRSIIMYAGISDCKMNEGSFRCDVNLSVREKGSEILGTRTEMKNLNSFSFIVKAIESEFKRQIEVIESGDEVIQETRRWDPELGKSFSMRTKEDAHDYRYFPDPDLAPIVITKEKLKEIKDSIEVLPDQRKKTYMDSYGLTAYEADKLVSEKFIADFYEEAVKEGSAKLVANLMLSEVFRLLGKEEEAEKIPFAPSKLGVLAKRIEEDVISQSMAKKIVELLWKSDKDVDEIIEKEDMRQITDVALLEGIISKLIAENEDIVSSYKAGKEKAFQALVGSVMRQTKGKASPSLTAKILSELITK</sequence>
<dbReference type="AlphaFoldDB" id="A0A1T5AGY5"/>
<dbReference type="NCBIfam" id="TIGR00133">
    <property type="entry name" value="gatB"/>
    <property type="match status" value="1"/>
</dbReference>
<accession>A0A1T5AGY5</accession>
<keyword evidence="5 10" id="KW-0067">ATP-binding</keyword>
<dbReference type="Gene3D" id="1.10.150.380">
    <property type="entry name" value="GatB domain, N-terminal subdomain"/>
    <property type="match status" value="1"/>
</dbReference>
<evidence type="ECO:0000256" key="6">
    <source>
        <dbReference type="ARBA" id="ARBA00022917"/>
    </source>
</evidence>
<dbReference type="GO" id="GO:0050566">
    <property type="term" value="F:asparaginyl-tRNA synthase (glutamine-hydrolyzing) activity"/>
    <property type="evidence" value="ECO:0007669"/>
    <property type="project" value="RHEA"/>
</dbReference>
<dbReference type="SUPFAM" id="SSF55931">
    <property type="entry name" value="Glutamine synthetase/guanido kinase"/>
    <property type="match status" value="1"/>
</dbReference>
<dbReference type="InterPro" id="IPR023168">
    <property type="entry name" value="GatB_Yqey_C_2"/>
</dbReference>
<dbReference type="Pfam" id="PF02934">
    <property type="entry name" value="GatB_N"/>
    <property type="match status" value="1"/>
</dbReference>
<dbReference type="HAMAP" id="MF_00121">
    <property type="entry name" value="GatB"/>
    <property type="match status" value="1"/>
</dbReference>
<dbReference type="InterPro" id="IPR017959">
    <property type="entry name" value="Asn/Gln-tRNA_amidoTrfase_suB/E"/>
</dbReference>
<dbReference type="Pfam" id="PF02637">
    <property type="entry name" value="GatB_Yqey"/>
    <property type="match status" value="1"/>
</dbReference>
<dbReference type="RefSeq" id="WP_330395732.1">
    <property type="nucleotide sequence ID" value="NZ_FUYN01000002.1"/>
</dbReference>
<evidence type="ECO:0000256" key="4">
    <source>
        <dbReference type="ARBA" id="ARBA00022741"/>
    </source>
</evidence>
<evidence type="ECO:0000256" key="2">
    <source>
        <dbReference type="ARBA" id="ARBA00011123"/>
    </source>
</evidence>
<dbReference type="SUPFAM" id="SSF89095">
    <property type="entry name" value="GatB/YqeY motif"/>
    <property type="match status" value="1"/>
</dbReference>
<dbReference type="EC" id="6.3.5.-" evidence="10"/>
<comment type="function">
    <text evidence="7 10">Allows the formation of correctly charged Asn-tRNA(Asn) or Gln-tRNA(Gln) through the transamidation of misacylated Asp-tRNA(Asn) or Glu-tRNA(Gln) in organisms which lack either or both of asparaginyl-tRNA or glutaminyl-tRNA synthetases. The reaction takes place in the presence of glutamine and ATP through an activated phospho-Asp-tRNA(Asn) or phospho-Glu-tRNA(Gln).</text>
</comment>
<dbReference type="GO" id="GO:0070681">
    <property type="term" value="P:glutaminyl-tRNAGln biosynthesis via transamidation"/>
    <property type="evidence" value="ECO:0007669"/>
    <property type="project" value="TreeGrafter"/>
</dbReference>
<dbReference type="NCBIfam" id="NF004012">
    <property type="entry name" value="PRK05477.1-2"/>
    <property type="match status" value="1"/>
</dbReference>
<organism evidence="12 13">
    <name type="scientific">Acetoanaerobium noterae</name>
    <dbReference type="NCBI Taxonomy" id="745369"/>
    <lineage>
        <taxon>Bacteria</taxon>
        <taxon>Bacillati</taxon>
        <taxon>Bacillota</taxon>
        <taxon>Clostridia</taxon>
        <taxon>Peptostreptococcales</taxon>
        <taxon>Filifactoraceae</taxon>
        <taxon>Acetoanaerobium</taxon>
    </lineage>
</organism>
<dbReference type="InterPro" id="IPR042114">
    <property type="entry name" value="GatB_C_1"/>
</dbReference>
<comment type="catalytic activity">
    <reaction evidence="8 10">
        <text>L-aspartyl-tRNA(Asn) + L-glutamine + ATP + H2O = L-asparaginyl-tRNA(Asn) + L-glutamate + ADP + phosphate + 2 H(+)</text>
        <dbReference type="Rhea" id="RHEA:14513"/>
        <dbReference type="Rhea" id="RHEA-COMP:9674"/>
        <dbReference type="Rhea" id="RHEA-COMP:9677"/>
        <dbReference type="ChEBI" id="CHEBI:15377"/>
        <dbReference type="ChEBI" id="CHEBI:15378"/>
        <dbReference type="ChEBI" id="CHEBI:29985"/>
        <dbReference type="ChEBI" id="CHEBI:30616"/>
        <dbReference type="ChEBI" id="CHEBI:43474"/>
        <dbReference type="ChEBI" id="CHEBI:58359"/>
        <dbReference type="ChEBI" id="CHEBI:78515"/>
        <dbReference type="ChEBI" id="CHEBI:78516"/>
        <dbReference type="ChEBI" id="CHEBI:456216"/>
    </reaction>
</comment>
<dbReference type="InterPro" id="IPR003789">
    <property type="entry name" value="Asn/Gln_tRNA_amidoTrase-B-like"/>
</dbReference>
<evidence type="ECO:0000313" key="13">
    <source>
        <dbReference type="Proteomes" id="UP000243406"/>
    </source>
</evidence>
<comment type="similarity">
    <text evidence="1 10">Belongs to the GatB/GatE family. GatB subfamily.</text>
</comment>
<dbReference type="GO" id="GO:0005524">
    <property type="term" value="F:ATP binding"/>
    <property type="evidence" value="ECO:0007669"/>
    <property type="project" value="UniProtKB-KW"/>
</dbReference>
<feature type="domain" description="Asn/Gln amidotransferase" evidence="11">
    <location>
        <begin position="328"/>
        <end position="473"/>
    </location>
</feature>
<evidence type="ECO:0000256" key="10">
    <source>
        <dbReference type="HAMAP-Rule" id="MF_00121"/>
    </source>
</evidence>
<keyword evidence="3 10" id="KW-0436">Ligase</keyword>
<evidence type="ECO:0000256" key="8">
    <source>
        <dbReference type="ARBA" id="ARBA00047380"/>
    </source>
</evidence>
<keyword evidence="12" id="KW-0808">Transferase</keyword>
<dbReference type="GO" id="GO:0050567">
    <property type="term" value="F:glutaminyl-tRNA synthase (glutamine-hydrolyzing) activity"/>
    <property type="evidence" value="ECO:0007669"/>
    <property type="project" value="UniProtKB-UniRule"/>
</dbReference>
<evidence type="ECO:0000256" key="5">
    <source>
        <dbReference type="ARBA" id="ARBA00022840"/>
    </source>
</evidence>
<dbReference type="PANTHER" id="PTHR11659:SF0">
    <property type="entry name" value="GLUTAMYL-TRNA(GLN) AMIDOTRANSFERASE SUBUNIT B, MITOCHONDRIAL"/>
    <property type="match status" value="1"/>
</dbReference>
<dbReference type="PROSITE" id="PS01234">
    <property type="entry name" value="GATB"/>
    <property type="match status" value="1"/>
</dbReference>
<evidence type="ECO:0000313" key="12">
    <source>
        <dbReference type="EMBL" id="SKB34272.1"/>
    </source>
</evidence>
<gene>
    <name evidence="10" type="primary">gatB</name>
    <name evidence="12" type="ORF">SAMN02745120_0920</name>
</gene>
<evidence type="ECO:0000256" key="9">
    <source>
        <dbReference type="ARBA" id="ARBA00047913"/>
    </source>
</evidence>
<dbReference type="NCBIfam" id="NF004014">
    <property type="entry name" value="PRK05477.1-4"/>
    <property type="match status" value="1"/>
</dbReference>
<evidence type="ECO:0000256" key="3">
    <source>
        <dbReference type="ARBA" id="ARBA00022598"/>
    </source>
</evidence>
<dbReference type="InterPro" id="IPR014746">
    <property type="entry name" value="Gln_synth/guanido_kin_cat_dom"/>
</dbReference>
<keyword evidence="4 10" id="KW-0547">Nucleotide-binding</keyword>
<dbReference type="SMART" id="SM00845">
    <property type="entry name" value="GatB_Yqey"/>
    <property type="match status" value="1"/>
</dbReference>
<keyword evidence="6 10" id="KW-0648">Protein biosynthesis</keyword>
<keyword evidence="13" id="KW-1185">Reference proteome</keyword>
<proteinExistence type="inferred from homology"/>
<dbReference type="GO" id="GO:0006412">
    <property type="term" value="P:translation"/>
    <property type="evidence" value="ECO:0007669"/>
    <property type="project" value="UniProtKB-UniRule"/>
</dbReference>
<evidence type="ECO:0000256" key="7">
    <source>
        <dbReference type="ARBA" id="ARBA00024799"/>
    </source>
</evidence>
<reference evidence="13" key="1">
    <citation type="submission" date="2017-02" db="EMBL/GenBank/DDBJ databases">
        <authorList>
            <person name="Varghese N."/>
            <person name="Submissions S."/>
        </authorList>
    </citation>
    <scope>NUCLEOTIDE SEQUENCE [LARGE SCALE GENOMIC DNA]</scope>
    <source>
        <strain evidence="13">ATCC 35199</strain>
    </source>
</reference>
<dbReference type="InterPro" id="IPR018027">
    <property type="entry name" value="Asn/Gln_amidotransferase"/>
</dbReference>
<name>A0A1T5AGY5_9FIRM</name>
<protein>
    <recommendedName>
        <fullName evidence="10">Aspartyl/glutamyl-tRNA(Asn/Gln) amidotransferase subunit B</fullName>
        <shortName evidence="10">Asp/Glu-ADT subunit B</shortName>
        <ecNumber evidence="10">6.3.5.-</ecNumber>
    </recommendedName>
</protein>
<dbReference type="InterPro" id="IPR004413">
    <property type="entry name" value="GatB"/>
</dbReference>
<dbReference type="Proteomes" id="UP000243406">
    <property type="component" value="Unassembled WGS sequence"/>
</dbReference>
<comment type="catalytic activity">
    <reaction evidence="9 10">
        <text>L-glutamyl-tRNA(Gln) + L-glutamine + ATP + H2O = L-glutaminyl-tRNA(Gln) + L-glutamate + ADP + phosphate + H(+)</text>
        <dbReference type="Rhea" id="RHEA:17521"/>
        <dbReference type="Rhea" id="RHEA-COMP:9681"/>
        <dbReference type="Rhea" id="RHEA-COMP:9684"/>
        <dbReference type="ChEBI" id="CHEBI:15377"/>
        <dbReference type="ChEBI" id="CHEBI:15378"/>
        <dbReference type="ChEBI" id="CHEBI:29985"/>
        <dbReference type="ChEBI" id="CHEBI:30616"/>
        <dbReference type="ChEBI" id="CHEBI:43474"/>
        <dbReference type="ChEBI" id="CHEBI:58359"/>
        <dbReference type="ChEBI" id="CHEBI:78520"/>
        <dbReference type="ChEBI" id="CHEBI:78521"/>
        <dbReference type="ChEBI" id="CHEBI:456216"/>
    </reaction>
</comment>
<dbReference type="Gene3D" id="1.10.10.410">
    <property type="match status" value="1"/>
</dbReference>